<keyword evidence="1 3" id="KW-0853">WD repeat</keyword>
<organism evidence="4 5">
    <name type="scientific">Paramarasmius palmivorus</name>
    <dbReference type="NCBI Taxonomy" id="297713"/>
    <lineage>
        <taxon>Eukaryota</taxon>
        <taxon>Fungi</taxon>
        <taxon>Dikarya</taxon>
        <taxon>Basidiomycota</taxon>
        <taxon>Agaricomycotina</taxon>
        <taxon>Agaricomycetes</taxon>
        <taxon>Agaricomycetidae</taxon>
        <taxon>Agaricales</taxon>
        <taxon>Marasmiineae</taxon>
        <taxon>Marasmiaceae</taxon>
        <taxon>Paramarasmius</taxon>
    </lineage>
</organism>
<dbReference type="PROSITE" id="PS00678">
    <property type="entry name" value="WD_REPEATS_1"/>
    <property type="match status" value="1"/>
</dbReference>
<dbReference type="SMART" id="SM00320">
    <property type="entry name" value="WD40"/>
    <property type="match status" value="5"/>
</dbReference>
<dbReference type="PROSITE" id="PS50082">
    <property type="entry name" value="WD_REPEATS_2"/>
    <property type="match status" value="4"/>
</dbReference>
<feature type="repeat" description="WD" evidence="3">
    <location>
        <begin position="328"/>
        <end position="369"/>
    </location>
</feature>
<dbReference type="PANTHER" id="PTHR19879:SF9">
    <property type="entry name" value="TRANSCRIPTION INITIATION FACTOR TFIID SUBUNIT 5"/>
    <property type="match status" value="1"/>
</dbReference>
<evidence type="ECO:0008006" key="6">
    <source>
        <dbReference type="Google" id="ProtNLM"/>
    </source>
</evidence>
<feature type="repeat" description="WD" evidence="3">
    <location>
        <begin position="244"/>
        <end position="285"/>
    </location>
</feature>
<dbReference type="AlphaFoldDB" id="A0AAW0BL24"/>
<gene>
    <name evidence="4" type="ORF">VNI00_015667</name>
</gene>
<evidence type="ECO:0000256" key="3">
    <source>
        <dbReference type="PROSITE-ProRule" id="PRU00221"/>
    </source>
</evidence>
<keyword evidence="5" id="KW-1185">Reference proteome</keyword>
<dbReference type="EMBL" id="JAYKXP010000105">
    <property type="protein sequence ID" value="KAK7026432.1"/>
    <property type="molecule type" value="Genomic_DNA"/>
</dbReference>
<dbReference type="PANTHER" id="PTHR19879">
    <property type="entry name" value="TRANSCRIPTION INITIATION FACTOR TFIID"/>
    <property type="match status" value="1"/>
</dbReference>
<dbReference type="PROSITE" id="PS50294">
    <property type="entry name" value="WD_REPEATS_REGION"/>
    <property type="match status" value="2"/>
</dbReference>
<sequence>MKITSAEFFADWKFKLSHDFEVGGEPAIFSQEHPKQWGSEEIHIQPPVNDNAPDERLVTRSPPIAVTDDGTLLAVGVGTDIIIYDISAATIHQTIRCAHFGSVRLMQFQPGSNTILAVSSSSPSARSANGIVWVWDLERERSHPRSLPDDIDTAVKQGSLAILSAMEDWPKDSTLSSELEKRIKPMLLAVQNELDTKEGRAHRGRLLGFGTEGFSHDGTYILFEEKRNEVAILDVKSARIKCRLIGHTDAIMWAGSSPDDTLIGTSSWDQTVRLWNAETGEHLRILVGAQGQSWAGAFSPDGKLIAAGCGDKRVRVWAVESGGLLHTFEGYTNWIRSLAFSPDNQKLAAGASGGTLRVFDLATGACLQQWQTQSDNRFSGSFIEVTSALYTSRGLLVFKLTDGRVFTYDEKTNQKGQYEHDVQTEGAPGGKPFSVSRDGARLFASCFDGTIRIWAL</sequence>
<name>A0AAW0BL24_9AGAR</name>
<dbReference type="InterPro" id="IPR015943">
    <property type="entry name" value="WD40/YVTN_repeat-like_dom_sf"/>
</dbReference>
<feature type="repeat" description="WD" evidence="3">
    <location>
        <begin position="433"/>
        <end position="456"/>
    </location>
</feature>
<dbReference type="CDD" id="cd00200">
    <property type="entry name" value="WD40"/>
    <property type="match status" value="1"/>
</dbReference>
<proteinExistence type="predicted"/>
<dbReference type="InterPro" id="IPR036322">
    <property type="entry name" value="WD40_repeat_dom_sf"/>
</dbReference>
<protein>
    <recommendedName>
        <fullName evidence="6">WD40 repeat-like protein</fullName>
    </recommendedName>
</protein>
<reference evidence="4 5" key="1">
    <citation type="submission" date="2024-01" db="EMBL/GenBank/DDBJ databases">
        <title>A draft genome for a cacao thread blight-causing isolate of Paramarasmius palmivorus.</title>
        <authorList>
            <person name="Baruah I.K."/>
            <person name="Bukari Y."/>
            <person name="Amoako-Attah I."/>
            <person name="Meinhardt L.W."/>
            <person name="Bailey B.A."/>
            <person name="Cohen S.P."/>
        </authorList>
    </citation>
    <scope>NUCLEOTIDE SEQUENCE [LARGE SCALE GENOMIC DNA]</scope>
    <source>
        <strain evidence="4 5">GH-12</strain>
    </source>
</reference>
<dbReference type="Pfam" id="PF00400">
    <property type="entry name" value="WD40"/>
    <property type="match status" value="4"/>
</dbReference>
<dbReference type="SUPFAM" id="SSF50978">
    <property type="entry name" value="WD40 repeat-like"/>
    <property type="match status" value="1"/>
</dbReference>
<comment type="caution">
    <text evidence="4">The sequence shown here is derived from an EMBL/GenBank/DDBJ whole genome shotgun (WGS) entry which is preliminary data.</text>
</comment>
<dbReference type="Gene3D" id="2.130.10.10">
    <property type="entry name" value="YVTN repeat-like/Quinoprotein amine dehydrogenase"/>
    <property type="match status" value="3"/>
</dbReference>
<evidence type="ECO:0000256" key="2">
    <source>
        <dbReference type="ARBA" id="ARBA00022737"/>
    </source>
</evidence>
<evidence type="ECO:0000256" key="1">
    <source>
        <dbReference type="ARBA" id="ARBA00022574"/>
    </source>
</evidence>
<accession>A0AAW0BL24</accession>
<evidence type="ECO:0000313" key="5">
    <source>
        <dbReference type="Proteomes" id="UP001383192"/>
    </source>
</evidence>
<dbReference type="InterPro" id="IPR019775">
    <property type="entry name" value="WD40_repeat_CS"/>
</dbReference>
<evidence type="ECO:0000313" key="4">
    <source>
        <dbReference type="EMBL" id="KAK7026432.1"/>
    </source>
</evidence>
<dbReference type="Proteomes" id="UP001383192">
    <property type="component" value="Unassembled WGS sequence"/>
</dbReference>
<feature type="repeat" description="WD" evidence="3">
    <location>
        <begin position="297"/>
        <end position="327"/>
    </location>
</feature>
<dbReference type="InterPro" id="IPR001680">
    <property type="entry name" value="WD40_rpt"/>
</dbReference>
<keyword evidence="2" id="KW-0677">Repeat</keyword>